<dbReference type="Proteomes" id="UP000486602">
    <property type="component" value="Unassembled WGS sequence"/>
</dbReference>
<dbReference type="UniPathway" id="UPA00665"/>
<gene>
    <name evidence="9" type="primary">lspA</name>
    <name evidence="11" type="ORF">G3O08_00905</name>
</gene>
<keyword evidence="11" id="KW-0449">Lipoprotein</keyword>
<dbReference type="EC" id="3.4.23.36" evidence="9"/>
<feature type="active site" evidence="9">
    <location>
        <position position="181"/>
    </location>
</feature>
<comment type="caution">
    <text evidence="11">The sequence shown here is derived from an EMBL/GenBank/DDBJ whole genome shotgun (WGS) entry which is preliminary data.</text>
</comment>
<evidence type="ECO:0000256" key="8">
    <source>
        <dbReference type="ARBA" id="ARBA00023136"/>
    </source>
</evidence>
<evidence type="ECO:0000256" key="9">
    <source>
        <dbReference type="HAMAP-Rule" id="MF_00161"/>
    </source>
</evidence>
<reference evidence="11 12" key="1">
    <citation type="submission" date="2020-02" db="EMBL/GenBank/DDBJ databases">
        <title>Out from the shadows clarifying the taxonomy of the family Cryomorphaceae and related taxa by utilizing the GTDB taxonomic framework.</title>
        <authorList>
            <person name="Bowman J.P."/>
        </authorList>
    </citation>
    <scope>NUCLEOTIDE SEQUENCE [LARGE SCALE GENOMIC DNA]</scope>
    <source>
        <strain evidence="11 12">QSSC 1-22</strain>
    </source>
</reference>
<dbReference type="GO" id="GO:0004190">
    <property type="term" value="F:aspartic-type endopeptidase activity"/>
    <property type="evidence" value="ECO:0007669"/>
    <property type="project" value="UniProtKB-UniRule"/>
</dbReference>
<dbReference type="HAMAP" id="MF_00161">
    <property type="entry name" value="LspA"/>
    <property type="match status" value="1"/>
</dbReference>
<keyword evidence="7 9" id="KW-1133">Transmembrane helix</keyword>
<evidence type="ECO:0000256" key="5">
    <source>
        <dbReference type="ARBA" id="ARBA00022750"/>
    </source>
</evidence>
<comment type="caution">
    <text evidence="9">Lacks conserved residue(s) required for the propagation of feature annotation.</text>
</comment>
<evidence type="ECO:0000313" key="12">
    <source>
        <dbReference type="Proteomes" id="UP000486602"/>
    </source>
</evidence>
<evidence type="ECO:0000256" key="10">
    <source>
        <dbReference type="RuleBase" id="RU004181"/>
    </source>
</evidence>
<feature type="active site" evidence="9">
    <location>
        <position position="147"/>
    </location>
</feature>
<comment type="catalytic activity">
    <reaction evidence="9">
        <text>Release of signal peptides from bacterial membrane prolipoproteins. Hydrolyzes -Xaa-Yaa-Zaa-|-(S,diacylglyceryl)Cys-, in which Xaa is hydrophobic (preferably Leu), and Yaa (Ala or Ser) and Zaa (Gly or Ala) have small, neutral side chains.</text>
        <dbReference type="EC" id="3.4.23.36"/>
    </reaction>
</comment>
<feature type="transmembrane region" description="Helical" evidence="9">
    <location>
        <begin position="63"/>
        <end position="80"/>
    </location>
</feature>
<protein>
    <recommendedName>
        <fullName evidence="9">Lipoprotein signal peptidase</fullName>
        <ecNumber evidence="9">3.4.23.36</ecNumber>
    </recommendedName>
    <alternativeName>
        <fullName evidence="9">Prolipoprotein signal peptidase</fullName>
    </alternativeName>
    <alternativeName>
        <fullName evidence="9">Signal peptidase II</fullName>
        <shortName evidence="9">SPase II</shortName>
    </alternativeName>
</protein>
<comment type="pathway">
    <text evidence="9">Protein modification; lipoprotein biosynthesis (signal peptide cleavage).</text>
</comment>
<accession>A0A7K3WM09</accession>
<evidence type="ECO:0000256" key="4">
    <source>
        <dbReference type="ARBA" id="ARBA00022692"/>
    </source>
</evidence>
<evidence type="ECO:0000313" key="11">
    <source>
        <dbReference type="EMBL" id="NEN22061.1"/>
    </source>
</evidence>
<dbReference type="PANTHER" id="PTHR33695:SF1">
    <property type="entry name" value="LIPOPROTEIN SIGNAL PEPTIDASE"/>
    <property type="match status" value="1"/>
</dbReference>
<dbReference type="GO" id="GO:0006508">
    <property type="term" value="P:proteolysis"/>
    <property type="evidence" value="ECO:0007669"/>
    <property type="project" value="UniProtKB-KW"/>
</dbReference>
<keyword evidence="12" id="KW-1185">Reference proteome</keyword>
<dbReference type="Pfam" id="PF01252">
    <property type="entry name" value="Peptidase_A8"/>
    <property type="match status" value="1"/>
</dbReference>
<keyword evidence="8 9" id="KW-0472">Membrane</keyword>
<evidence type="ECO:0000256" key="2">
    <source>
        <dbReference type="ARBA" id="ARBA00022475"/>
    </source>
</evidence>
<evidence type="ECO:0000256" key="3">
    <source>
        <dbReference type="ARBA" id="ARBA00022670"/>
    </source>
</evidence>
<sequence>MARLAIFTVAGVLFIDQASKIWVKTQMYLDESISVFGDWFFIHFIENPGMAFGFEFGGEMGKLALSLFRIVAIVFIAIYLRKLIKQEANRGLIICVSLVLAGAAGNIIDSAFYGVIFSESPPFSPQTALMFPPDGGYSSFLHGHVVDMLYFPIIDTYWPSWLPLVGGDRLQFFRPIFNIADSAISVGMILILFNQKRFFASEEKIGEVAESESEEGVKV</sequence>
<dbReference type="GO" id="GO:0005886">
    <property type="term" value="C:plasma membrane"/>
    <property type="evidence" value="ECO:0007669"/>
    <property type="project" value="UniProtKB-SubCell"/>
</dbReference>
<keyword evidence="5 9" id="KW-0064">Aspartyl protease</keyword>
<keyword evidence="6 9" id="KW-0378">Hydrolase</keyword>
<keyword evidence="3 9" id="KW-0645">Protease</keyword>
<evidence type="ECO:0000256" key="1">
    <source>
        <dbReference type="ARBA" id="ARBA00006139"/>
    </source>
</evidence>
<feature type="transmembrane region" description="Helical" evidence="9">
    <location>
        <begin position="92"/>
        <end position="116"/>
    </location>
</feature>
<comment type="function">
    <text evidence="9">This protein specifically catalyzes the removal of signal peptides from prolipoproteins.</text>
</comment>
<comment type="similarity">
    <text evidence="1 9 10">Belongs to the peptidase A8 family.</text>
</comment>
<dbReference type="PRINTS" id="PR00781">
    <property type="entry name" value="LIPOSIGPTASE"/>
</dbReference>
<proteinExistence type="inferred from homology"/>
<organism evidence="11 12">
    <name type="scientific">Cryomorpha ignava</name>
    <dbReference type="NCBI Taxonomy" id="101383"/>
    <lineage>
        <taxon>Bacteria</taxon>
        <taxon>Pseudomonadati</taxon>
        <taxon>Bacteroidota</taxon>
        <taxon>Flavobacteriia</taxon>
        <taxon>Flavobacteriales</taxon>
        <taxon>Cryomorphaceae</taxon>
        <taxon>Cryomorpha</taxon>
    </lineage>
</organism>
<dbReference type="AlphaFoldDB" id="A0A7K3WM09"/>
<comment type="subcellular location">
    <subcellularLocation>
        <location evidence="9">Cell membrane</location>
        <topology evidence="9">Multi-pass membrane protein</topology>
    </subcellularLocation>
</comment>
<evidence type="ECO:0000256" key="6">
    <source>
        <dbReference type="ARBA" id="ARBA00022801"/>
    </source>
</evidence>
<dbReference type="PANTHER" id="PTHR33695">
    <property type="entry name" value="LIPOPROTEIN SIGNAL PEPTIDASE"/>
    <property type="match status" value="1"/>
</dbReference>
<keyword evidence="4 9" id="KW-0812">Transmembrane</keyword>
<dbReference type="InterPro" id="IPR001872">
    <property type="entry name" value="Peptidase_A8"/>
</dbReference>
<dbReference type="NCBIfam" id="NF011369">
    <property type="entry name" value="PRK14788.1"/>
    <property type="match status" value="1"/>
</dbReference>
<name>A0A7K3WM09_9FLAO</name>
<dbReference type="EMBL" id="JAAGVY010000001">
    <property type="protein sequence ID" value="NEN22061.1"/>
    <property type="molecule type" value="Genomic_DNA"/>
</dbReference>
<feature type="transmembrane region" description="Helical" evidence="9">
    <location>
        <begin position="172"/>
        <end position="193"/>
    </location>
</feature>
<evidence type="ECO:0000256" key="7">
    <source>
        <dbReference type="ARBA" id="ARBA00022989"/>
    </source>
</evidence>
<keyword evidence="2 9" id="KW-1003">Cell membrane</keyword>